<feature type="domain" description="DHFR" evidence="10">
    <location>
        <begin position="9"/>
        <end position="179"/>
    </location>
</feature>
<dbReference type="PANTHER" id="PTHR48069">
    <property type="entry name" value="DIHYDROFOLATE REDUCTASE"/>
    <property type="match status" value="1"/>
</dbReference>
<feature type="transmembrane region" description="Helical" evidence="9">
    <location>
        <begin position="269"/>
        <end position="291"/>
    </location>
</feature>
<keyword evidence="9" id="KW-0472">Membrane</keyword>
<keyword evidence="9" id="KW-0812">Transmembrane</keyword>
<dbReference type="InterPro" id="IPR024072">
    <property type="entry name" value="DHFR-like_dom_sf"/>
</dbReference>
<dbReference type="Gene3D" id="3.40.430.10">
    <property type="entry name" value="Dihydrofolate Reductase, subunit A"/>
    <property type="match status" value="1"/>
</dbReference>
<dbReference type="EMBL" id="SOAN01000006">
    <property type="protein sequence ID" value="TDS85490.1"/>
    <property type="molecule type" value="Genomic_DNA"/>
</dbReference>
<keyword evidence="12" id="KW-1185">Reference proteome</keyword>
<dbReference type="GO" id="GO:0046655">
    <property type="term" value="P:folic acid metabolic process"/>
    <property type="evidence" value="ECO:0007669"/>
    <property type="project" value="TreeGrafter"/>
</dbReference>
<dbReference type="Proteomes" id="UP000294506">
    <property type="component" value="Unassembled WGS sequence"/>
</dbReference>
<organism evidence="11 12">
    <name type="scientific">Nesterenkonia aurantiaca</name>
    <dbReference type="NCBI Taxonomy" id="1436010"/>
    <lineage>
        <taxon>Bacteria</taxon>
        <taxon>Bacillati</taxon>
        <taxon>Actinomycetota</taxon>
        <taxon>Actinomycetes</taxon>
        <taxon>Micrococcales</taxon>
        <taxon>Micrococcaceae</taxon>
        <taxon>Nesterenkonia</taxon>
    </lineage>
</organism>
<dbReference type="InterPro" id="IPR017925">
    <property type="entry name" value="DHFR_CS"/>
</dbReference>
<evidence type="ECO:0000256" key="7">
    <source>
        <dbReference type="RuleBase" id="RU004474"/>
    </source>
</evidence>
<dbReference type="GO" id="GO:0046452">
    <property type="term" value="P:dihydrofolate metabolic process"/>
    <property type="evidence" value="ECO:0007669"/>
    <property type="project" value="TreeGrafter"/>
</dbReference>
<dbReference type="PROSITE" id="PS00075">
    <property type="entry name" value="DHFR_1"/>
    <property type="match status" value="1"/>
</dbReference>
<keyword evidence="6" id="KW-0560">Oxidoreductase</keyword>
<evidence type="ECO:0000256" key="9">
    <source>
        <dbReference type="SAM" id="Phobius"/>
    </source>
</evidence>
<dbReference type="EC" id="1.5.1.3" evidence="3"/>
<dbReference type="GO" id="GO:0005829">
    <property type="term" value="C:cytosol"/>
    <property type="evidence" value="ECO:0007669"/>
    <property type="project" value="TreeGrafter"/>
</dbReference>
<dbReference type="InterPro" id="IPR012259">
    <property type="entry name" value="DHFR"/>
</dbReference>
<proteinExistence type="inferred from homology"/>
<reference evidence="11 12" key="1">
    <citation type="submission" date="2019-03" db="EMBL/GenBank/DDBJ databases">
        <title>Genomic Encyclopedia of Type Strains, Phase III (KMG-III): the genomes of soil and plant-associated and newly described type strains.</title>
        <authorList>
            <person name="Whitman W."/>
        </authorList>
    </citation>
    <scope>NUCLEOTIDE SEQUENCE [LARGE SCALE GENOMIC DNA]</scope>
    <source>
        <strain evidence="11 12">DSM 27373</strain>
    </source>
</reference>
<accession>A0A4R7G323</accession>
<dbReference type="PANTHER" id="PTHR48069:SF3">
    <property type="entry name" value="DIHYDROFOLATE REDUCTASE"/>
    <property type="match status" value="1"/>
</dbReference>
<protein>
    <recommendedName>
        <fullName evidence="3">dihydrofolate reductase</fullName>
        <ecNumber evidence="3">1.5.1.3</ecNumber>
    </recommendedName>
</protein>
<dbReference type="AlphaFoldDB" id="A0A4R7G323"/>
<evidence type="ECO:0000256" key="2">
    <source>
        <dbReference type="ARBA" id="ARBA00009539"/>
    </source>
</evidence>
<dbReference type="PRINTS" id="PR00070">
    <property type="entry name" value="DHFR"/>
</dbReference>
<gene>
    <name evidence="11" type="ORF">EV640_106140</name>
</gene>
<evidence type="ECO:0000259" key="10">
    <source>
        <dbReference type="PROSITE" id="PS51330"/>
    </source>
</evidence>
<dbReference type="UniPathway" id="UPA00077">
    <property type="reaction ID" value="UER00158"/>
</dbReference>
<name>A0A4R7G323_9MICC</name>
<dbReference type="GO" id="GO:0006730">
    <property type="term" value="P:one-carbon metabolic process"/>
    <property type="evidence" value="ECO:0007669"/>
    <property type="project" value="UniProtKB-KW"/>
</dbReference>
<evidence type="ECO:0000256" key="3">
    <source>
        <dbReference type="ARBA" id="ARBA00012856"/>
    </source>
</evidence>
<feature type="region of interest" description="Disordered" evidence="8">
    <location>
        <begin position="160"/>
        <end position="231"/>
    </location>
</feature>
<dbReference type="NCBIfam" id="NF038396">
    <property type="entry name" value="NF038396 family protein"/>
    <property type="match status" value="1"/>
</dbReference>
<feature type="transmembrane region" description="Helical" evidence="9">
    <location>
        <begin position="238"/>
        <end position="263"/>
    </location>
</feature>
<dbReference type="Pfam" id="PF00186">
    <property type="entry name" value="DHFR_1"/>
    <property type="match status" value="1"/>
</dbReference>
<dbReference type="GO" id="GO:0004146">
    <property type="term" value="F:dihydrofolate reductase activity"/>
    <property type="evidence" value="ECO:0007669"/>
    <property type="project" value="UniProtKB-EC"/>
</dbReference>
<evidence type="ECO:0000256" key="1">
    <source>
        <dbReference type="ARBA" id="ARBA00004903"/>
    </source>
</evidence>
<evidence type="ECO:0000256" key="4">
    <source>
        <dbReference type="ARBA" id="ARBA00022563"/>
    </source>
</evidence>
<dbReference type="CDD" id="cd00209">
    <property type="entry name" value="DHFR"/>
    <property type="match status" value="1"/>
</dbReference>
<dbReference type="PROSITE" id="PS51330">
    <property type="entry name" value="DHFR_2"/>
    <property type="match status" value="1"/>
</dbReference>
<sequence length="317" mass="33806">MSGGSATTEIGMIWAQTHTGVIGDAGAMPWHLPEDLAHFKTTTRGAPVVMGRRTWESFPEKYRPLPGRQNIVITTDAHAAEQIHERGGHPVASLDEGLELASGFATERIWVIGGGQVYSETVTRGIADLAVITVIQSPASGDTSAPALTADWELTRRDPAVGTHQGANGLQYHIETHRRKPEMTETSRATEAQPAAPNTAQAAPKSAPQAMPQSASQATPQGASQSPDQASQATSTNLMMLGLGGYLILPFLALFTVTLGFVLVLNDRILPGLAFLFVAQLWVAGGLWAHLKRRRLLQEIKEARGSTESPETPGARG</sequence>
<evidence type="ECO:0000256" key="8">
    <source>
        <dbReference type="SAM" id="MobiDB-lite"/>
    </source>
</evidence>
<evidence type="ECO:0000256" key="6">
    <source>
        <dbReference type="ARBA" id="ARBA00023002"/>
    </source>
</evidence>
<dbReference type="GO" id="GO:0050661">
    <property type="term" value="F:NADP binding"/>
    <property type="evidence" value="ECO:0007669"/>
    <property type="project" value="InterPro"/>
</dbReference>
<dbReference type="InterPro" id="IPR059228">
    <property type="entry name" value="Integral_mb_put"/>
</dbReference>
<feature type="compositionally biased region" description="Low complexity" evidence="8">
    <location>
        <begin position="189"/>
        <end position="221"/>
    </location>
</feature>
<dbReference type="SUPFAM" id="SSF53597">
    <property type="entry name" value="Dihydrofolate reductase-like"/>
    <property type="match status" value="1"/>
</dbReference>
<dbReference type="InterPro" id="IPR001796">
    <property type="entry name" value="DHFR_dom"/>
</dbReference>
<comment type="caution">
    <text evidence="11">The sequence shown here is derived from an EMBL/GenBank/DDBJ whole genome shotgun (WGS) entry which is preliminary data.</text>
</comment>
<keyword evidence="5" id="KW-0521">NADP</keyword>
<feature type="compositionally biased region" description="Polar residues" evidence="8">
    <location>
        <begin position="222"/>
        <end position="231"/>
    </location>
</feature>
<evidence type="ECO:0000313" key="12">
    <source>
        <dbReference type="Proteomes" id="UP000294506"/>
    </source>
</evidence>
<comment type="similarity">
    <text evidence="2 7">Belongs to the dihydrofolate reductase family.</text>
</comment>
<comment type="pathway">
    <text evidence="1">Cofactor biosynthesis; tetrahydrofolate biosynthesis; 5,6,7,8-tetrahydrofolate from 7,8-dihydrofolate: step 1/1.</text>
</comment>
<evidence type="ECO:0000256" key="5">
    <source>
        <dbReference type="ARBA" id="ARBA00022857"/>
    </source>
</evidence>
<dbReference type="GO" id="GO:0046654">
    <property type="term" value="P:tetrahydrofolate biosynthetic process"/>
    <property type="evidence" value="ECO:0007669"/>
    <property type="project" value="UniProtKB-UniPathway"/>
</dbReference>
<evidence type="ECO:0000313" key="11">
    <source>
        <dbReference type="EMBL" id="TDS85490.1"/>
    </source>
</evidence>
<keyword evidence="9" id="KW-1133">Transmembrane helix</keyword>
<keyword evidence="4" id="KW-0554">One-carbon metabolism</keyword>